<dbReference type="AlphaFoldDB" id="A0A5M7BMV2"/>
<name>A0A5M7BMV2_SACHI</name>
<dbReference type="Proteomes" id="UP000323946">
    <property type="component" value="Unassembled WGS sequence"/>
</dbReference>
<sequence length="91" mass="10303">MKQNSPDSEFRGRKSQDLGADPAQADRAIRAWAQDLQEKANRQEISRIRITERSRSVTVTVDTRETALEALQHRPGARAQGNLTDTRNTEE</sequence>
<dbReference type="EMBL" id="VWPH01000009">
    <property type="protein sequence ID" value="KAA5831132.1"/>
    <property type="molecule type" value="Genomic_DNA"/>
</dbReference>
<accession>A0A5M7BMV2</accession>
<gene>
    <name evidence="2" type="ORF">F1721_20425</name>
</gene>
<feature type="region of interest" description="Disordered" evidence="1">
    <location>
        <begin position="68"/>
        <end position="91"/>
    </location>
</feature>
<dbReference type="RefSeq" id="WP_150068341.1">
    <property type="nucleotide sequence ID" value="NZ_JBEPDJ010000001.1"/>
</dbReference>
<reference evidence="2 3" key="1">
    <citation type="submission" date="2019-09" db="EMBL/GenBank/DDBJ databases">
        <title>Draft genome sequence of the thermophilic Saccharopolyspora hirsuta VKM Ac-666T.</title>
        <authorList>
            <person name="Lobastova T.G."/>
            <person name="Fokina V."/>
            <person name="Bragin E.Y."/>
            <person name="Shtratnikova V.Y."/>
            <person name="Starodumova I.P."/>
            <person name="Tarlachkov S.V."/>
            <person name="Donova M.V."/>
        </authorList>
    </citation>
    <scope>NUCLEOTIDE SEQUENCE [LARGE SCALE GENOMIC DNA]</scope>
    <source>
        <strain evidence="2 3">VKM Ac-666</strain>
    </source>
</reference>
<protein>
    <submittedName>
        <fullName evidence="2">Uncharacterized protein</fullName>
    </submittedName>
</protein>
<evidence type="ECO:0000313" key="3">
    <source>
        <dbReference type="Proteomes" id="UP000323946"/>
    </source>
</evidence>
<feature type="compositionally biased region" description="Polar residues" evidence="1">
    <location>
        <begin position="81"/>
        <end position="91"/>
    </location>
</feature>
<evidence type="ECO:0000256" key="1">
    <source>
        <dbReference type="SAM" id="MobiDB-lite"/>
    </source>
</evidence>
<feature type="region of interest" description="Disordered" evidence="1">
    <location>
        <begin position="1"/>
        <end position="26"/>
    </location>
</feature>
<evidence type="ECO:0000313" key="2">
    <source>
        <dbReference type="EMBL" id="KAA5831132.1"/>
    </source>
</evidence>
<organism evidence="2 3">
    <name type="scientific">Saccharopolyspora hirsuta</name>
    <dbReference type="NCBI Taxonomy" id="1837"/>
    <lineage>
        <taxon>Bacteria</taxon>
        <taxon>Bacillati</taxon>
        <taxon>Actinomycetota</taxon>
        <taxon>Actinomycetes</taxon>
        <taxon>Pseudonocardiales</taxon>
        <taxon>Pseudonocardiaceae</taxon>
        <taxon>Saccharopolyspora</taxon>
    </lineage>
</organism>
<comment type="caution">
    <text evidence="2">The sequence shown here is derived from an EMBL/GenBank/DDBJ whole genome shotgun (WGS) entry which is preliminary data.</text>
</comment>
<keyword evidence="3" id="KW-1185">Reference proteome</keyword>
<proteinExistence type="predicted"/>